<feature type="region of interest" description="Disordered" evidence="3">
    <location>
        <begin position="1563"/>
        <end position="1584"/>
    </location>
</feature>
<dbReference type="GO" id="GO:0016491">
    <property type="term" value="F:oxidoreductase activity"/>
    <property type="evidence" value="ECO:0007669"/>
    <property type="project" value="UniProtKB-KW"/>
</dbReference>
<name>A0AAD7TPT9_9APHY</name>
<dbReference type="GO" id="GO:0005524">
    <property type="term" value="F:ATP binding"/>
    <property type="evidence" value="ECO:0007669"/>
    <property type="project" value="UniProtKB-UniRule"/>
</dbReference>
<evidence type="ECO:0000256" key="4">
    <source>
        <dbReference type="SAM" id="Phobius"/>
    </source>
</evidence>
<dbReference type="Proteomes" id="UP001215151">
    <property type="component" value="Unassembled WGS sequence"/>
</dbReference>
<dbReference type="Gene3D" id="3.40.50.720">
    <property type="entry name" value="NAD(P)-binding Rossmann-like Domain"/>
    <property type="match status" value="1"/>
</dbReference>
<feature type="domain" description="Protein kinase" evidence="5">
    <location>
        <begin position="61"/>
        <end position="482"/>
    </location>
</feature>
<evidence type="ECO:0000256" key="3">
    <source>
        <dbReference type="SAM" id="MobiDB-lite"/>
    </source>
</evidence>
<dbReference type="Pfam" id="PF00742">
    <property type="entry name" value="Homoserine_dh"/>
    <property type="match status" value="1"/>
</dbReference>
<dbReference type="EMBL" id="JAPEVG010000218">
    <property type="protein sequence ID" value="KAJ8473560.1"/>
    <property type="molecule type" value="Genomic_DNA"/>
</dbReference>
<dbReference type="InterPro" id="IPR017441">
    <property type="entry name" value="Protein_kinase_ATP_BS"/>
</dbReference>
<feature type="region of interest" description="Disordered" evidence="3">
    <location>
        <begin position="910"/>
        <end position="929"/>
    </location>
</feature>
<sequence length="1613" mass="179452">MSTMSRACRMLVSHGAGELATESKWTAVRGPGPESRSRATFYDSHMDPHVFLCSYNVCGIYQVTHLLGGGSSGDVVRAFNTLTGEDVAIKLSRRPSDESIVQTSVKYEISVYKLIPDGIPGFPSVHYAGPDANHNVIVMDFLGPSLDALRRTCRGTFTLRTVCMLADQMIQRLEFLHSRGLVSCDIKPQNFAMGAANKDPNTVYMFDFALAVLYIDRETGEHVPFCERRGSRGTVRYASVAAHRRHEVSRRDDIESLLYVLLEFYHGTLPWYDIPARDGRSELKIMVDIMKADVSPFSPFGIFLAQSPPEFTAYHAHCASLAFGQKPDYALLRGLFRERMRKEGWGADSPFDWANGSALEKGTLLPEEYVIDVKFVEEREWNPDYMVTTRRAGIIYGSIIYGSEQYVTHLLGKGSSGDVVRAFNTLTGKDVAIKFTPRNTKEDTVMTSLQYETEVYKLLLDGIPGIPSVRYSGTDANHHVIVMDLLGPDLGAIRQACRGTFTLRTICMLADQMLQRLESIHSRGLVCCDIKPQNFAMGAPDKDPNTVYMFDFAHSKMFIDPETGKHLPFCERRHKKGTVRYASVPAHRRHEVSRRDDVESLLYVLLEFYHGSLPWSGIPTDDWRAAMEFMTDMKSDTSPTSPFGRLLARSPPEFTAYHAHCTSLTYGQKPDYAMLRGLFRERMREEGWGADSQFDWINGSELEKDPNGYLCSSTAKTFRIAVVGAGHMGDSKSTLLILDDLAVFMSNWNSELWEKIPQARRECELSSSCITLSASLESGARFLNKATVGTGLPIASMLKDLIAIGDKVLKIEGVFSGTMSYIFNEFSTGKAGGLAFSSVVSVAHEKGYTEPHPADDLNGADVACKLTILSRFIHSLSTTLFNGYLSVSTKSLVPSELVFRLASRLTSLNTPQPAPMDTGHANSTSEDVYVQPSSGGSEWRLMDPEAILMELQAEYSEEQRSKARKAQDEVVNKLHDGSLGQWHSELEALPVFAGLLSAVITAFNIESYHLLQPNDVEPVVSAIRDLNLQLRVSALIHNATIITIESHERASVDFQPPTFAIWVNCLWFSSLILSLASASLALLVKQWLYECNADISSQSRASTQLLQHRMVSFKKWRVRDIAMLVPALLQLGLIVFLTGLVIFLWNIHTIVAAVSSTFVGLLFLFLLVVTGLPSFRRNCCYRAPQARLVDTAVRAIHNTVTDFFRGYIKVCSEHTSSPVLLVRLWYSLLQMCCGLLSRGPKLCSWKDQERLDLHKKSSELNIDTAMTAYNATLDPSYLDHMRISLSGQADAPLVRCLRLLDVNMNNDTSASAALLRLNNSEHLSRLVLPALRQMLTINDDNRDVLWEPTVQRLFSMCTVMVPGEQLPHDDLILKTAFYIAMQTTSAETLYTAFNYLATAVNVDSPVPCDYLTVSRVLSAAEQWIEKQQLSGNAQQWASIAPQNNIVAFYIVVHCMLCVMTGKTAIPDPQRDHSESLCARACAALSSLPNFLPTGEALLNGMPLGDEFLCNTLSFRLQLLLGPLTRLSQFIDASDLVHETPLIHRDVVDTLEHVWGTAEAVLRPTSRFPGSPPNPLPQDMSPRTRSGITSRLRALQDDVNSLFPQGFGPILVTA</sequence>
<feature type="transmembrane region" description="Helical" evidence="4">
    <location>
        <begin position="1121"/>
        <end position="1144"/>
    </location>
</feature>
<proteinExistence type="predicted"/>
<evidence type="ECO:0000259" key="5">
    <source>
        <dbReference type="PROSITE" id="PS50011"/>
    </source>
</evidence>
<dbReference type="SMART" id="SM00220">
    <property type="entry name" value="S_TKc"/>
    <property type="match status" value="1"/>
</dbReference>
<dbReference type="InterPro" id="IPR011009">
    <property type="entry name" value="Kinase-like_dom_sf"/>
</dbReference>
<organism evidence="6 7">
    <name type="scientific">Trametes cubensis</name>
    <dbReference type="NCBI Taxonomy" id="1111947"/>
    <lineage>
        <taxon>Eukaryota</taxon>
        <taxon>Fungi</taxon>
        <taxon>Dikarya</taxon>
        <taxon>Basidiomycota</taxon>
        <taxon>Agaricomycotina</taxon>
        <taxon>Agaricomycetes</taxon>
        <taxon>Polyporales</taxon>
        <taxon>Polyporaceae</taxon>
        <taxon>Trametes</taxon>
    </lineage>
</organism>
<dbReference type="GO" id="GO:0006520">
    <property type="term" value="P:amino acid metabolic process"/>
    <property type="evidence" value="ECO:0007669"/>
    <property type="project" value="InterPro"/>
</dbReference>
<evidence type="ECO:0000313" key="7">
    <source>
        <dbReference type="Proteomes" id="UP001215151"/>
    </source>
</evidence>
<dbReference type="PROSITE" id="PS50011">
    <property type="entry name" value="PROTEIN_KINASE_DOM"/>
    <property type="match status" value="1"/>
</dbReference>
<dbReference type="InterPro" id="IPR045338">
    <property type="entry name" value="DUF6535"/>
</dbReference>
<dbReference type="SUPFAM" id="SSF56112">
    <property type="entry name" value="Protein kinase-like (PK-like)"/>
    <property type="match status" value="2"/>
</dbReference>
<keyword evidence="1" id="KW-0560">Oxidoreductase</keyword>
<dbReference type="Pfam" id="PF00069">
    <property type="entry name" value="Pkinase"/>
    <property type="match status" value="2"/>
</dbReference>
<comment type="caution">
    <text evidence="6">The sequence shown here is derived from an EMBL/GenBank/DDBJ whole genome shotgun (WGS) entry which is preliminary data.</text>
</comment>
<dbReference type="Pfam" id="PF20153">
    <property type="entry name" value="DUF6535"/>
    <property type="match status" value="1"/>
</dbReference>
<keyword evidence="4" id="KW-1133">Transmembrane helix</keyword>
<dbReference type="PANTHER" id="PTHR11909">
    <property type="entry name" value="CASEIN KINASE-RELATED"/>
    <property type="match status" value="1"/>
</dbReference>
<keyword evidence="4" id="KW-0472">Membrane</keyword>
<accession>A0AAD7TPT9</accession>
<dbReference type="InterPro" id="IPR000719">
    <property type="entry name" value="Prot_kinase_dom"/>
</dbReference>
<dbReference type="InterPro" id="IPR050235">
    <property type="entry name" value="CK1_Ser-Thr_kinase"/>
</dbReference>
<dbReference type="CDD" id="cd14016">
    <property type="entry name" value="STKc_CK1"/>
    <property type="match status" value="2"/>
</dbReference>
<protein>
    <recommendedName>
        <fullName evidence="5">Protein kinase domain-containing protein</fullName>
    </recommendedName>
</protein>
<keyword evidence="4" id="KW-0812">Transmembrane</keyword>
<evidence type="ECO:0000256" key="1">
    <source>
        <dbReference type="ARBA" id="ARBA00023002"/>
    </source>
</evidence>
<dbReference type="PROSITE" id="PS00107">
    <property type="entry name" value="PROTEIN_KINASE_ATP"/>
    <property type="match status" value="2"/>
</dbReference>
<feature type="transmembrane region" description="Helical" evidence="4">
    <location>
        <begin position="1150"/>
        <end position="1172"/>
    </location>
</feature>
<dbReference type="GO" id="GO:0004672">
    <property type="term" value="F:protein kinase activity"/>
    <property type="evidence" value="ECO:0007669"/>
    <property type="project" value="InterPro"/>
</dbReference>
<dbReference type="SUPFAM" id="SSF55347">
    <property type="entry name" value="Glyceraldehyde-3-phosphate dehydrogenase-like, C-terminal domain"/>
    <property type="match status" value="1"/>
</dbReference>
<dbReference type="InterPro" id="IPR001342">
    <property type="entry name" value="HDH_cat"/>
</dbReference>
<keyword evidence="2" id="KW-0547">Nucleotide-binding</keyword>
<keyword evidence="7" id="KW-1185">Reference proteome</keyword>
<feature type="binding site" evidence="2">
    <location>
        <position position="434"/>
    </location>
    <ligand>
        <name>ATP</name>
        <dbReference type="ChEBI" id="CHEBI:30616"/>
    </ligand>
</feature>
<feature type="compositionally biased region" description="Polar residues" evidence="3">
    <location>
        <begin position="920"/>
        <end position="929"/>
    </location>
</feature>
<feature type="binding site" evidence="2">
    <location>
        <position position="90"/>
    </location>
    <ligand>
        <name>ATP</name>
        <dbReference type="ChEBI" id="CHEBI:30616"/>
    </ligand>
</feature>
<reference evidence="6" key="1">
    <citation type="submission" date="2022-11" db="EMBL/GenBank/DDBJ databases">
        <title>Genome Sequence of Cubamyces cubensis.</title>
        <authorList>
            <person name="Buettner E."/>
        </authorList>
    </citation>
    <scope>NUCLEOTIDE SEQUENCE</scope>
    <source>
        <strain evidence="6">MPL-01</strain>
    </source>
</reference>
<dbReference type="Gene3D" id="1.10.510.10">
    <property type="entry name" value="Transferase(Phosphotransferase) domain 1"/>
    <property type="match status" value="2"/>
</dbReference>
<dbReference type="Gene3D" id="3.30.360.10">
    <property type="entry name" value="Dihydrodipicolinate Reductase, domain 2"/>
    <property type="match status" value="1"/>
</dbReference>
<keyword evidence="2" id="KW-0067">ATP-binding</keyword>
<gene>
    <name evidence="6" type="ORF">ONZ51_g7784</name>
</gene>
<evidence type="ECO:0000313" key="6">
    <source>
        <dbReference type="EMBL" id="KAJ8473560.1"/>
    </source>
</evidence>
<evidence type="ECO:0000256" key="2">
    <source>
        <dbReference type="PROSITE-ProRule" id="PRU10141"/>
    </source>
</evidence>